<evidence type="ECO:0000256" key="18">
    <source>
        <dbReference type="ARBA" id="ARBA00047899"/>
    </source>
</evidence>
<evidence type="ECO:0000256" key="5">
    <source>
        <dbReference type="ARBA" id="ARBA00022475"/>
    </source>
</evidence>
<dbReference type="GO" id="GO:0030246">
    <property type="term" value="F:carbohydrate binding"/>
    <property type="evidence" value="ECO:0007669"/>
    <property type="project" value="UniProtKB-KW"/>
</dbReference>
<comment type="caution">
    <text evidence="24">The sequence shown here is derived from an EMBL/GenBank/DDBJ whole genome shotgun (WGS) entry which is preliminary data.</text>
</comment>
<dbReference type="Gene3D" id="1.10.510.10">
    <property type="entry name" value="Transferase(Phosphotransferase) domain 1"/>
    <property type="match status" value="1"/>
</dbReference>
<dbReference type="FunFam" id="1.10.510.10:FF:000240">
    <property type="entry name" value="Lectin-domain containing receptor kinase A4.3"/>
    <property type="match status" value="1"/>
</dbReference>
<protein>
    <recommendedName>
        <fullName evidence="4">non-specific serine/threonine protein kinase</fullName>
        <ecNumber evidence="4">2.7.11.1</ecNumber>
    </recommendedName>
</protein>
<evidence type="ECO:0000313" key="24">
    <source>
        <dbReference type="EMBL" id="KAK9063406.1"/>
    </source>
</evidence>
<keyword evidence="9 22" id="KW-0732">Signal</keyword>
<dbReference type="InterPro" id="IPR001220">
    <property type="entry name" value="Legume_lectin_dom"/>
</dbReference>
<dbReference type="AlphaFoldDB" id="A0AAP0GVI5"/>
<comment type="subcellular location">
    <subcellularLocation>
        <location evidence="1">Cell membrane</location>
        <topology evidence="1">Single-pass type I membrane protein</topology>
    </subcellularLocation>
</comment>
<evidence type="ECO:0000256" key="21">
    <source>
        <dbReference type="SAM" id="Phobius"/>
    </source>
</evidence>
<dbReference type="PANTHER" id="PTHR27007">
    <property type="match status" value="1"/>
</dbReference>
<comment type="similarity">
    <text evidence="3">In the C-terminal section; belongs to the protein kinase superfamily. Ser/Thr protein kinase family.</text>
</comment>
<dbReference type="FunFam" id="2.60.120.200:FF:000086">
    <property type="entry name" value="L-type lectin-domain containing receptor kinase S.4"/>
    <property type="match status" value="1"/>
</dbReference>
<evidence type="ECO:0000256" key="17">
    <source>
        <dbReference type="ARBA" id="ARBA00023180"/>
    </source>
</evidence>
<dbReference type="GO" id="GO:0005524">
    <property type="term" value="F:ATP binding"/>
    <property type="evidence" value="ECO:0007669"/>
    <property type="project" value="UniProtKB-UniRule"/>
</dbReference>
<evidence type="ECO:0000256" key="10">
    <source>
        <dbReference type="ARBA" id="ARBA00022734"/>
    </source>
</evidence>
<evidence type="ECO:0000256" key="20">
    <source>
        <dbReference type="PROSITE-ProRule" id="PRU10141"/>
    </source>
</evidence>
<dbReference type="SMART" id="SM00220">
    <property type="entry name" value="S_TKc"/>
    <property type="match status" value="1"/>
</dbReference>
<evidence type="ECO:0000256" key="9">
    <source>
        <dbReference type="ARBA" id="ARBA00022729"/>
    </source>
</evidence>
<dbReference type="Pfam" id="PF00069">
    <property type="entry name" value="Pkinase"/>
    <property type="match status" value="1"/>
</dbReference>
<feature type="signal peptide" evidence="22">
    <location>
        <begin position="1"/>
        <end position="23"/>
    </location>
</feature>
<organism evidence="24 25">
    <name type="scientific">Deinandra increscens subsp. villosa</name>
    <dbReference type="NCBI Taxonomy" id="3103831"/>
    <lineage>
        <taxon>Eukaryota</taxon>
        <taxon>Viridiplantae</taxon>
        <taxon>Streptophyta</taxon>
        <taxon>Embryophyta</taxon>
        <taxon>Tracheophyta</taxon>
        <taxon>Spermatophyta</taxon>
        <taxon>Magnoliopsida</taxon>
        <taxon>eudicotyledons</taxon>
        <taxon>Gunneridae</taxon>
        <taxon>Pentapetalae</taxon>
        <taxon>asterids</taxon>
        <taxon>campanulids</taxon>
        <taxon>Asterales</taxon>
        <taxon>Asteraceae</taxon>
        <taxon>Asteroideae</taxon>
        <taxon>Heliantheae alliance</taxon>
        <taxon>Madieae</taxon>
        <taxon>Madiinae</taxon>
        <taxon>Deinandra</taxon>
    </lineage>
</organism>
<sequence>MQLPPLPWLLLLLLLLLVHLSSSSFIHPASSQSSFIYHGFNSPASTNLTLTGIARVTPNGILKLTNVSSHQIGRGFYPDPIRFKNPDSQNDVVSFSTAFAFSIHPKFQKLGGHGLAFTVSPTKDFPGAQPSQFLGLLNVTLNGNTSNHLFAVELDTVQDLEFSDIDNNHVGVDINRMKSVNATPAGFFVDGNSTKLPLCLHSGRMIQAWIDYDGSNRQLDITLSGFVRQNKPATPIMSIPIDLSAVFHDEMFVGFSSSTGVLTSSHYVFGWSFNTTGKAKSLDHDLLPSLQPLKKKNKGFVIKFSTSLILAVFIVVISGGAYVIKKFKTKEVVESWELDLGPRPFSYKELKDATKGFNEKHLLGFGGSGTVYKGVLPDSKAEIAVKRISGKSKQGQKEFLSEVLTVGRLRHRSLVPLLGWSRNKGELLLVYDFMANGSLDKYIYSDNDPKMILTWGQRFKIINDISNGLLYLHEEWEQTVVHRDIKAGNVLLDSDLNGRLGDFGLAKLYDHGSNVATTTRVVGTLGYLAPELTRTGKPTTSSDVYAFGALLLEVVCGRRPVELKALPEELIGGETGAYSRSWTRG</sequence>
<keyword evidence="6" id="KW-0723">Serine/threonine-protein kinase</keyword>
<evidence type="ECO:0000256" key="8">
    <source>
        <dbReference type="ARBA" id="ARBA00022692"/>
    </source>
</evidence>
<dbReference type="Gene3D" id="3.30.200.20">
    <property type="entry name" value="Phosphorylase Kinase, domain 1"/>
    <property type="match status" value="1"/>
</dbReference>
<keyword evidence="5" id="KW-1003">Cell membrane</keyword>
<comment type="catalytic activity">
    <reaction evidence="19">
        <text>L-seryl-[protein] + ATP = O-phospho-L-seryl-[protein] + ADP + H(+)</text>
        <dbReference type="Rhea" id="RHEA:17989"/>
        <dbReference type="Rhea" id="RHEA-COMP:9863"/>
        <dbReference type="Rhea" id="RHEA-COMP:11604"/>
        <dbReference type="ChEBI" id="CHEBI:15378"/>
        <dbReference type="ChEBI" id="CHEBI:29999"/>
        <dbReference type="ChEBI" id="CHEBI:30616"/>
        <dbReference type="ChEBI" id="CHEBI:83421"/>
        <dbReference type="ChEBI" id="CHEBI:456216"/>
        <dbReference type="EC" id="2.7.11.1"/>
    </reaction>
</comment>
<accession>A0AAP0GVI5</accession>
<dbReference type="InterPro" id="IPR050528">
    <property type="entry name" value="L-type_Lectin-RKs"/>
</dbReference>
<dbReference type="InterPro" id="IPR011009">
    <property type="entry name" value="Kinase-like_dom_sf"/>
</dbReference>
<evidence type="ECO:0000256" key="4">
    <source>
        <dbReference type="ARBA" id="ARBA00012513"/>
    </source>
</evidence>
<evidence type="ECO:0000256" key="15">
    <source>
        <dbReference type="ARBA" id="ARBA00023136"/>
    </source>
</evidence>
<evidence type="ECO:0000256" key="6">
    <source>
        <dbReference type="ARBA" id="ARBA00022527"/>
    </source>
</evidence>
<keyword evidence="7" id="KW-0808">Transferase</keyword>
<dbReference type="GO" id="GO:0005886">
    <property type="term" value="C:plasma membrane"/>
    <property type="evidence" value="ECO:0007669"/>
    <property type="project" value="UniProtKB-SubCell"/>
</dbReference>
<keyword evidence="11 20" id="KW-0547">Nucleotide-binding</keyword>
<evidence type="ECO:0000256" key="14">
    <source>
        <dbReference type="ARBA" id="ARBA00022989"/>
    </source>
</evidence>
<evidence type="ECO:0000256" key="7">
    <source>
        <dbReference type="ARBA" id="ARBA00022679"/>
    </source>
</evidence>
<keyword evidence="17" id="KW-0325">Glycoprotein</keyword>
<evidence type="ECO:0000256" key="2">
    <source>
        <dbReference type="ARBA" id="ARBA00008536"/>
    </source>
</evidence>
<feature type="binding site" evidence="20">
    <location>
        <position position="386"/>
    </location>
    <ligand>
        <name>ATP</name>
        <dbReference type="ChEBI" id="CHEBI:30616"/>
    </ligand>
</feature>
<evidence type="ECO:0000256" key="16">
    <source>
        <dbReference type="ARBA" id="ARBA00023170"/>
    </source>
</evidence>
<proteinExistence type="inferred from homology"/>
<feature type="chain" id="PRO_5042902563" description="non-specific serine/threonine protein kinase" evidence="22">
    <location>
        <begin position="24"/>
        <end position="585"/>
    </location>
</feature>
<gene>
    <name evidence="24" type="ORF">SSX86_017276</name>
</gene>
<keyword evidence="13 20" id="KW-0067">ATP-binding</keyword>
<name>A0AAP0GVI5_9ASTR</name>
<dbReference type="Proteomes" id="UP001408789">
    <property type="component" value="Unassembled WGS sequence"/>
</dbReference>
<dbReference type="Gene3D" id="2.60.120.200">
    <property type="match status" value="1"/>
</dbReference>
<keyword evidence="12" id="KW-0418">Kinase</keyword>
<dbReference type="CDD" id="cd06899">
    <property type="entry name" value="lectin_legume_LecRK_Arcelin_ConA"/>
    <property type="match status" value="1"/>
</dbReference>
<dbReference type="GO" id="GO:0004674">
    <property type="term" value="F:protein serine/threonine kinase activity"/>
    <property type="evidence" value="ECO:0007669"/>
    <property type="project" value="UniProtKB-KW"/>
</dbReference>
<dbReference type="InterPro" id="IPR008271">
    <property type="entry name" value="Ser/Thr_kinase_AS"/>
</dbReference>
<dbReference type="FunFam" id="3.30.200.20:FF:000178">
    <property type="entry name" value="serine/threonine-protein kinase PBS1-like"/>
    <property type="match status" value="1"/>
</dbReference>
<dbReference type="InterPro" id="IPR017441">
    <property type="entry name" value="Protein_kinase_ATP_BS"/>
</dbReference>
<evidence type="ECO:0000256" key="22">
    <source>
        <dbReference type="SAM" id="SignalP"/>
    </source>
</evidence>
<keyword evidence="14 21" id="KW-1133">Transmembrane helix</keyword>
<dbReference type="EC" id="2.7.11.1" evidence="4"/>
<keyword evidence="15 21" id="KW-0472">Membrane</keyword>
<evidence type="ECO:0000256" key="13">
    <source>
        <dbReference type="ARBA" id="ARBA00022840"/>
    </source>
</evidence>
<keyword evidence="10" id="KW-0430">Lectin</keyword>
<evidence type="ECO:0000256" key="3">
    <source>
        <dbReference type="ARBA" id="ARBA00010217"/>
    </source>
</evidence>
<comment type="similarity">
    <text evidence="2">In the N-terminal section; belongs to the leguminous lectin family.</text>
</comment>
<dbReference type="EMBL" id="JBCNJP010000018">
    <property type="protein sequence ID" value="KAK9063406.1"/>
    <property type="molecule type" value="Genomic_DNA"/>
</dbReference>
<keyword evidence="8 21" id="KW-0812">Transmembrane</keyword>
<feature type="transmembrane region" description="Helical" evidence="21">
    <location>
        <begin position="300"/>
        <end position="324"/>
    </location>
</feature>
<dbReference type="PROSITE" id="PS00108">
    <property type="entry name" value="PROTEIN_KINASE_ST"/>
    <property type="match status" value="1"/>
</dbReference>
<evidence type="ECO:0000256" key="19">
    <source>
        <dbReference type="ARBA" id="ARBA00048679"/>
    </source>
</evidence>
<evidence type="ECO:0000256" key="1">
    <source>
        <dbReference type="ARBA" id="ARBA00004251"/>
    </source>
</evidence>
<keyword evidence="25" id="KW-1185">Reference proteome</keyword>
<keyword evidence="16" id="KW-0675">Receptor</keyword>
<dbReference type="InterPro" id="IPR000719">
    <property type="entry name" value="Prot_kinase_dom"/>
</dbReference>
<dbReference type="InterPro" id="IPR013320">
    <property type="entry name" value="ConA-like_dom_sf"/>
</dbReference>
<dbReference type="GO" id="GO:0002229">
    <property type="term" value="P:defense response to oomycetes"/>
    <property type="evidence" value="ECO:0007669"/>
    <property type="project" value="UniProtKB-ARBA"/>
</dbReference>
<reference evidence="24 25" key="1">
    <citation type="submission" date="2024-04" db="EMBL/GenBank/DDBJ databases">
        <title>The reference genome of an endangered Asteraceae, Deinandra increscens subsp. villosa, native to the Central Coast of California.</title>
        <authorList>
            <person name="Guilliams M."/>
            <person name="Hasenstab-Lehman K."/>
            <person name="Meyer R."/>
            <person name="Mcevoy S."/>
        </authorList>
    </citation>
    <scope>NUCLEOTIDE SEQUENCE [LARGE SCALE GENOMIC DNA]</scope>
    <source>
        <tissue evidence="24">Leaf</tissue>
    </source>
</reference>
<dbReference type="Pfam" id="PF00139">
    <property type="entry name" value="Lectin_legB"/>
    <property type="match status" value="1"/>
</dbReference>
<evidence type="ECO:0000259" key="23">
    <source>
        <dbReference type="PROSITE" id="PS50011"/>
    </source>
</evidence>
<dbReference type="SUPFAM" id="SSF56112">
    <property type="entry name" value="Protein kinase-like (PK-like)"/>
    <property type="match status" value="1"/>
</dbReference>
<evidence type="ECO:0000256" key="11">
    <source>
        <dbReference type="ARBA" id="ARBA00022741"/>
    </source>
</evidence>
<feature type="domain" description="Protein kinase" evidence="23">
    <location>
        <begin position="357"/>
        <end position="585"/>
    </location>
</feature>
<comment type="catalytic activity">
    <reaction evidence="18">
        <text>L-threonyl-[protein] + ATP = O-phospho-L-threonyl-[protein] + ADP + H(+)</text>
        <dbReference type="Rhea" id="RHEA:46608"/>
        <dbReference type="Rhea" id="RHEA-COMP:11060"/>
        <dbReference type="Rhea" id="RHEA-COMP:11605"/>
        <dbReference type="ChEBI" id="CHEBI:15378"/>
        <dbReference type="ChEBI" id="CHEBI:30013"/>
        <dbReference type="ChEBI" id="CHEBI:30616"/>
        <dbReference type="ChEBI" id="CHEBI:61977"/>
        <dbReference type="ChEBI" id="CHEBI:456216"/>
        <dbReference type="EC" id="2.7.11.1"/>
    </reaction>
</comment>
<dbReference type="PROSITE" id="PS00107">
    <property type="entry name" value="PROTEIN_KINASE_ATP"/>
    <property type="match status" value="1"/>
</dbReference>
<evidence type="ECO:0000256" key="12">
    <source>
        <dbReference type="ARBA" id="ARBA00022777"/>
    </source>
</evidence>
<evidence type="ECO:0000313" key="25">
    <source>
        <dbReference type="Proteomes" id="UP001408789"/>
    </source>
</evidence>
<dbReference type="PROSITE" id="PS50011">
    <property type="entry name" value="PROTEIN_KINASE_DOM"/>
    <property type="match status" value="1"/>
</dbReference>
<dbReference type="SUPFAM" id="SSF49899">
    <property type="entry name" value="Concanavalin A-like lectins/glucanases"/>
    <property type="match status" value="1"/>
</dbReference>